<dbReference type="NCBIfam" id="TIGR00275">
    <property type="entry name" value="aminoacetone oxidase family FAD-binding enzyme"/>
    <property type="match status" value="1"/>
</dbReference>
<dbReference type="NCBIfam" id="TIGR03862">
    <property type="entry name" value="flavo_PP4765"/>
    <property type="match status" value="1"/>
</dbReference>
<evidence type="ECO:0000259" key="4">
    <source>
        <dbReference type="Pfam" id="PF03486"/>
    </source>
</evidence>
<dbReference type="SUPFAM" id="SSF51905">
    <property type="entry name" value="FAD/NAD(P)-binding domain"/>
    <property type="match status" value="1"/>
</dbReference>
<keyword evidence="2" id="KW-0285">Flavoprotein</keyword>
<reference evidence="6 7" key="1">
    <citation type="submission" date="2017-07" db="EMBL/GenBank/DDBJ databases">
        <title>Genome sequence of Pseudomonas NEP1.</title>
        <authorList>
            <person name="Nascimento F.X."/>
        </authorList>
    </citation>
    <scope>NUCLEOTIDE SEQUENCE [LARGE SCALE GENOMIC DNA]</scope>
    <source>
        <strain evidence="6 7">NEP1</strain>
    </source>
</reference>
<dbReference type="InterPro" id="IPR023166">
    <property type="entry name" value="BaiN-like_dom_sf"/>
</dbReference>
<accession>A0A345V615</accession>
<evidence type="ECO:0000256" key="2">
    <source>
        <dbReference type="ARBA" id="ARBA00022630"/>
    </source>
</evidence>
<dbReference type="InterPro" id="IPR057661">
    <property type="entry name" value="RsdA/BaiN/AoA(So)_Rossmann"/>
</dbReference>
<dbReference type="InterPro" id="IPR004792">
    <property type="entry name" value="BaiN-like"/>
</dbReference>
<dbReference type="Gene3D" id="1.10.8.260">
    <property type="entry name" value="HI0933 insert domain-like"/>
    <property type="match status" value="1"/>
</dbReference>
<evidence type="ECO:0000256" key="3">
    <source>
        <dbReference type="ARBA" id="ARBA00022827"/>
    </source>
</evidence>
<evidence type="ECO:0000313" key="6">
    <source>
        <dbReference type="EMBL" id="AXJ08167.1"/>
    </source>
</evidence>
<keyword evidence="3" id="KW-0274">FAD</keyword>
<dbReference type="RefSeq" id="WP_115080004.1">
    <property type="nucleotide sequence ID" value="NZ_CP022313.1"/>
</dbReference>
<dbReference type="InterPro" id="IPR055178">
    <property type="entry name" value="RsdA/BaiN/AoA(So)-like_dom"/>
</dbReference>
<evidence type="ECO:0000313" key="7">
    <source>
        <dbReference type="Proteomes" id="UP000254535"/>
    </source>
</evidence>
<protein>
    <submittedName>
        <fullName evidence="6">Aminoacetone oxidase family FAD-binding enzyme</fullName>
    </submittedName>
</protein>
<sequence length="413" mass="43931">MTQIHATSPAHVAIIGGGPAGLMAAEVLSQAGVRVDLYDGMPSVGRKFLLAGVGGMNITHSEAYPAFLSRYAERAPNIAPLLRAFDADALCRWIHELGIETFIGSSGRVFPTDMKAAPLLRAWLKRLRDSGVVIHTRHRWLGWHENGALRIHSPEGEKTLNPDATLLALGGGSWSRLGSDGAWMLPLEQRGVGLAPLQPSNCGFEVQAWSEVMVSKFAGAPLKNIAIGLNDDVPRLGECVITATGIEGSLIYALSAPIREAINVHGAATIHIDLLPGRPVDKLQAALSKPRGSRSMAKHLHSQVGIDGVKAALLRELTDAATFADPVLLARAIKALPLTLVKARPLDEAISSAGGVTFEAMDERMMLKALPGVFCAGEMLDWEAPTGGYLLTACFASGRAAGSGMLDWLRRKS</sequence>
<proteinExistence type="predicted"/>
<dbReference type="Proteomes" id="UP000254535">
    <property type="component" value="Chromosome"/>
</dbReference>
<feature type="domain" description="RsdA/BaiN/AoA(So)-like Rossmann fold-like" evidence="4">
    <location>
        <begin position="11"/>
        <end position="403"/>
    </location>
</feature>
<evidence type="ECO:0000256" key="1">
    <source>
        <dbReference type="ARBA" id="ARBA00001974"/>
    </source>
</evidence>
<dbReference type="SUPFAM" id="SSF160996">
    <property type="entry name" value="HI0933 insert domain-like"/>
    <property type="match status" value="1"/>
</dbReference>
<dbReference type="InterPro" id="IPR036188">
    <property type="entry name" value="FAD/NAD-bd_sf"/>
</dbReference>
<evidence type="ECO:0000259" key="5">
    <source>
        <dbReference type="Pfam" id="PF22780"/>
    </source>
</evidence>
<dbReference type="PANTHER" id="PTHR42887">
    <property type="entry name" value="OS12G0638800 PROTEIN"/>
    <property type="match status" value="1"/>
</dbReference>
<name>A0A345V615_PSEFL</name>
<dbReference type="Gene3D" id="2.40.30.10">
    <property type="entry name" value="Translation factors"/>
    <property type="match status" value="1"/>
</dbReference>
<dbReference type="EMBL" id="CP022313">
    <property type="protein sequence ID" value="AXJ08167.1"/>
    <property type="molecule type" value="Genomic_DNA"/>
</dbReference>
<dbReference type="AlphaFoldDB" id="A0A345V615"/>
<feature type="domain" description="RsdA/BaiN/AoA(So)-like insert" evidence="5">
    <location>
        <begin position="198"/>
        <end position="351"/>
    </location>
</feature>
<dbReference type="PRINTS" id="PR00419">
    <property type="entry name" value="ADXRDTASE"/>
</dbReference>
<dbReference type="Pfam" id="PF03486">
    <property type="entry name" value="HI0933_like"/>
    <property type="match status" value="1"/>
</dbReference>
<dbReference type="InterPro" id="IPR022460">
    <property type="entry name" value="Flavoprotein_PP4765"/>
</dbReference>
<gene>
    <name evidence="6" type="ORF">CFN16_23940</name>
</gene>
<dbReference type="Pfam" id="PF22780">
    <property type="entry name" value="HI0933_like_1st"/>
    <property type="match status" value="1"/>
</dbReference>
<dbReference type="PANTHER" id="PTHR42887:SF1">
    <property type="entry name" value="BLR3961 PROTEIN"/>
    <property type="match status" value="1"/>
</dbReference>
<dbReference type="Gene3D" id="3.50.50.60">
    <property type="entry name" value="FAD/NAD(P)-binding domain"/>
    <property type="match status" value="1"/>
</dbReference>
<organism evidence="6 7">
    <name type="scientific">Pseudomonas fluorescens</name>
    <dbReference type="NCBI Taxonomy" id="294"/>
    <lineage>
        <taxon>Bacteria</taxon>
        <taxon>Pseudomonadati</taxon>
        <taxon>Pseudomonadota</taxon>
        <taxon>Gammaproteobacteria</taxon>
        <taxon>Pseudomonadales</taxon>
        <taxon>Pseudomonadaceae</taxon>
        <taxon>Pseudomonas</taxon>
    </lineage>
</organism>
<comment type="cofactor">
    <cofactor evidence="1">
        <name>FAD</name>
        <dbReference type="ChEBI" id="CHEBI:57692"/>
    </cofactor>
</comment>